<proteinExistence type="predicted"/>
<feature type="region of interest" description="Disordered" evidence="1">
    <location>
        <begin position="241"/>
        <end position="273"/>
    </location>
</feature>
<dbReference type="SUPFAM" id="SSF54695">
    <property type="entry name" value="POZ domain"/>
    <property type="match status" value="1"/>
</dbReference>
<dbReference type="CDD" id="cd18186">
    <property type="entry name" value="BTB_POZ_ZBTB_KLHL-like"/>
    <property type="match status" value="1"/>
</dbReference>
<dbReference type="InParanoid" id="A0A0H2RXW8"/>
<dbReference type="InterPro" id="IPR011333">
    <property type="entry name" value="SKP1/BTB/POZ_sf"/>
</dbReference>
<dbReference type="PROSITE" id="PS50097">
    <property type="entry name" value="BTB"/>
    <property type="match status" value="1"/>
</dbReference>
<evidence type="ECO:0000256" key="1">
    <source>
        <dbReference type="SAM" id="MobiDB-lite"/>
    </source>
</evidence>
<dbReference type="AlphaFoldDB" id="A0A0H2RXW8"/>
<reference evidence="3 4" key="1">
    <citation type="submission" date="2015-04" db="EMBL/GenBank/DDBJ databases">
        <title>Complete genome sequence of Schizopora paradoxa KUC8140, a cosmopolitan wood degrader in East Asia.</title>
        <authorList>
            <consortium name="DOE Joint Genome Institute"/>
            <person name="Min B."/>
            <person name="Park H."/>
            <person name="Jang Y."/>
            <person name="Kim J.-J."/>
            <person name="Kim K.H."/>
            <person name="Pangilinan J."/>
            <person name="Lipzen A."/>
            <person name="Riley R."/>
            <person name="Grigoriev I.V."/>
            <person name="Spatafora J.W."/>
            <person name="Choi I.-G."/>
        </authorList>
    </citation>
    <scope>NUCLEOTIDE SEQUENCE [LARGE SCALE GENOMIC DNA]</scope>
    <source>
        <strain evidence="3 4">KUC8140</strain>
    </source>
</reference>
<name>A0A0H2RXW8_9AGAM</name>
<dbReference type="Proteomes" id="UP000053477">
    <property type="component" value="Unassembled WGS sequence"/>
</dbReference>
<keyword evidence="4" id="KW-1185">Reference proteome</keyword>
<feature type="compositionally biased region" description="Basic and acidic residues" evidence="1">
    <location>
        <begin position="241"/>
        <end position="250"/>
    </location>
</feature>
<organism evidence="3 4">
    <name type="scientific">Schizopora paradoxa</name>
    <dbReference type="NCBI Taxonomy" id="27342"/>
    <lineage>
        <taxon>Eukaryota</taxon>
        <taxon>Fungi</taxon>
        <taxon>Dikarya</taxon>
        <taxon>Basidiomycota</taxon>
        <taxon>Agaricomycotina</taxon>
        <taxon>Agaricomycetes</taxon>
        <taxon>Hymenochaetales</taxon>
        <taxon>Schizoporaceae</taxon>
        <taxon>Schizopora</taxon>
    </lineage>
</organism>
<gene>
    <name evidence="3" type="ORF">SCHPADRAFT_833766</name>
</gene>
<feature type="domain" description="BTB" evidence="2">
    <location>
        <begin position="1"/>
        <end position="69"/>
    </location>
</feature>
<evidence type="ECO:0000259" key="2">
    <source>
        <dbReference type="PROSITE" id="PS50097"/>
    </source>
</evidence>
<evidence type="ECO:0000313" key="4">
    <source>
        <dbReference type="Proteomes" id="UP000053477"/>
    </source>
</evidence>
<dbReference type="Pfam" id="PF00651">
    <property type="entry name" value="BTB"/>
    <property type="match status" value="1"/>
</dbReference>
<feature type="non-terminal residue" evidence="3">
    <location>
        <position position="1"/>
    </location>
</feature>
<accession>A0A0H2RXW8</accession>
<dbReference type="Gene3D" id="3.30.710.10">
    <property type="entry name" value="Potassium Channel Kv1.1, Chain A"/>
    <property type="match status" value="1"/>
</dbReference>
<evidence type="ECO:0000313" key="3">
    <source>
        <dbReference type="EMBL" id="KLO09626.1"/>
    </source>
</evidence>
<dbReference type="EMBL" id="KQ086050">
    <property type="protein sequence ID" value="KLO09626.1"/>
    <property type="molecule type" value="Genomic_DNA"/>
</dbReference>
<dbReference type="OrthoDB" id="2593747at2759"/>
<sequence>VQDVLFRVPVEPFETRSEVFRDMFSLPNGDEASKEGTSDDSPIVLEGVAVDDFRALLKFLYPKKRTTTTTEFSKEEWIGIHALAFMWEFEEAKEASKAFLITMDDSITKLELAVRYQYDDWLRLAYKELSNRPNSLSLDEGERIGLAATLNIGRLREIRLESTSSLLVFNQNPRTHNCPRCGVQVNRRTYIGGYDDYSRRVAECQPCKIFFYDLPATKDGIIEGRVDQAIRDMVPEKILLRSDDQDDARSEAGSAAASVVNSRPGSPDREPWE</sequence>
<dbReference type="InterPro" id="IPR000210">
    <property type="entry name" value="BTB/POZ_dom"/>
</dbReference>
<protein>
    <recommendedName>
        <fullName evidence="2">BTB domain-containing protein</fullName>
    </recommendedName>
</protein>